<keyword evidence="2" id="KW-0472">Membrane</keyword>
<dbReference type="Proteomes" id="UP000238479">
    <property type="component" value="Chromosome 1"/>
</dbReference>
<dbReference type="Gramene" id="PRQ58698">
    <property type="protein sequence ID" value="PRQ58698"/>
    <property type="gene ID" value="RchiOBHm_Chr1g0362151"/>
</dbReference>
<gene>
    <name evidence="3" type="ORF">RchiOBHm_Chr1g0362151</name>
</gene>
<feature type="transmembrane region" description="Helical" evidence="2">
    <location>
        <begin position="58"/>
        <end position="76"/>
    </location>
</feature>
<name>A0A2P6SJ42_ROSCH</name>
<keyword evidence="2" id="KW-0812">Transmembrane</keyword>
<keyword evidence="4" id="KW-1185">Reference proteome</keyword>
<protein>
    <submittedName>
        <fullName evidence="3">Uncharacterized protein</fullName>
    </submittedName>
</protein>
<sequence>MESSQWVRIWLEILKEVMDAGLGLAGKERTDGRKGEQSKDAQTPGGSMNIAREESEKYIHLLYGKFLVMFIYFFFFF</sequence>
<feature type="region of interest" description="Disordered" evidence="1">
    <location>
        <begin position="25"/>
        <end position="49"/>
    </location>
</feature>
<feature type="compositionally biased region" description="Basic and acidic residues" evidence="1">
    <location>
        <begin position="26"/>
        <end position="39"/>
    </location>
</feature>
<comment type="caution">
    <text evidence="3">The sequence shown here is derived from an EMBL/GenBank/DDBJ whole genome shotgun (WGS) entry which is preliminary data.</text>
</comment>
<accession>A0A2P6SJ42</accession>
<dbReference type="EMBL" id="PDCK01000039">
    <property type="protein sequence ID" value="PRQ58698.1"/>
    <property type="molecule type" value="Genomic_DNA"/>
</dbReference>
<reference evidence="3 4" key="1">
    <citation type="journal article" date="2018" name="Nat. Genet.">
        <title>The Rosa genome provides new insights in the design of modern roses.</title>
        <authorList>
            <person name="Bendahmane M."/>
        </authorList>
    </citation>
    <scope>NUCLEOTIDE SEQUENCE [LARGE SCALE GENOMIC DNA]</scope>
    <source>
        <strain evidence="4">cv. Old Blush</strain>
    </source>
</reference>
<evidence type="ECO:0000313" key="4">
    <source>
        <dbReference type="Proteomes" id="UP000238479"/>
    </source>
</evidence>
<evidence type="ECO:0000256" key="2">
    <source>
        <dbReference type="SAM" id="Phobius"/>
    </source>
</evidence>
<dbReference type="AlphaFoldDB" id="A0A2P6SJ42"/>
<evidence type="ECO:0000313" key="3">
    <source>
        <dbReference type="EMBL" id="PRQ58698.1"/>
    </source>
</evidence>
<keyword evidence="2" id="KW-1133">Transmembrane helix</keyword>
<organism evidence="3 4">
    <name type="scientific">Rosa chinensis</name>
    <name type="common">China rose</name>
    <dbReference type="NCBI Taxonomy" id="74649"/>
    <lineage>
        <taxon>Eukaryota</taxon>
        <taxon>Viridiplantae</taxon>
        <taxon>Streptophyta</taxon>
        <taxon>Embryophyta</taxon>
        <taxon>Tracheophyta</taxon>
        <taxon>Spermatophyta</taxon>
        <taxon>Magnoliopsida</taxon>
        <taxon>eudicotyledons</taxon>
        <taxon>Gunneridae</taxon>
        <taxon>Pentapetalae</taxon>
        <taxon>rosids</taxon>
        <taxon>fabids</taxon>
        <taxon>Rosales</taxon>
        <taxon>Rosaceae</taxon>
        <taxon>Rosoideae</taxon>
        <taxon>Rosoideae incertae sedis</taxon>
        <taxon>Rosa</taxon>
    </lineage>
</organism>
<evidence type="ECO:0000256" key="1">
    <source>
        <dbReference type="SAM" id="MobiDB-lite"/>
    </source>
</evidence>
<proteinExistence type="predicted"/>